<evidence type="ECO:0000313" key="11">
    <source>
        <dbReference type="Proteomes" id="UP000673691"/>
    </source>
</evidence>
<dbReference type="GO" id="GO:0005315">
    <property type="term" value="F:phosphate transmembrane transporter activity"/>
    <property type="evidence" value="ECO:0007669"/>
    <property type="project" value="InterPro"/>
</dbReference>
<dbReference type="EMBL" id="JAEFCI010006194">
    <property type="protein sequence ID" value="KAG5459855.1"/>
    <property type="molecule type" value="Genomic_DNA"/>
</dbReference>
<evidence type="ECO:0000256" key="6">
    <source>
        <dbReference type="ARBA" id="ARBA00022792"/>
    </source>
</evidence>
<comment type="caution">
    <text evidence="10">The sequence shown here is derived from an EMBL/GenBank/DDBJ whole genome shotgun (WGS) entry which is preliminary data.</text>
</comment>
<evidence type="ECO:0000256" key="4">
    <source>
        <dbReference type="ARBA" id="ARBA00022692"/>
    </source>
</evidence>
<comment type="subcellular location">
    <subcellularLocation>
        <location evidence="1">Mitochondrion inner membrane</location>
        <topology evidence="1">Multi-pass membrane protein</topology>
    </subcellularLocation>
</comment>
<evidence type="ECO:0000256" key="1">
    <source>
        <dbReference type="ARBA" id="ARBA00004448"/>
    </source>
</evidence>
<dbReference type="GO" id="GO:1990547">
    <property type="term" value="P:mitochondrial phosphate ion transmembrane transport"/>
    <property type="evidence" value="ECO:0007669"/>
    <property type="project" value="InterPro"/>
</dbReference>
<evidence type="ECO:0000256" key="5">
    <source>
        <dbReference type="ARBA" id="ARBA00022737"/>
    </source>
</evidence>
<reference evidence="10 11" key="1">
    <citation type="journal article" name="Sci. Rep.">
        <title>Genome-scale phylogenetic analyses confirm Olpidium as the closest living zoosporic fungus to the non-flagellated, terrestrial fungi.</title>
        <authorList>
            <person name="Chang Y."/>
            <person name="Rochon D."/>
            <person name="Sekimoto S."/>
            <person name="Wang Y."/>
            <person name="Chovatia M."/>
            <person name="Sandor L."/>
            <person name="Salamov A."/>
            <person name="Grigoriev I.V."/>
            <person name="Stajich J.E."/>
            <person name="Spatafora J.W."/>
        </authorList>
    </citation>
    <scope>NUCLEOTIDE SEQUENCE [LARGE SCALE GENOMIC DNA]</scope>
    <source>
        <strain evidence="10">S191</strain>
    </source>
</reference>
<evidence type="ECO:0000256" key="3">
    <source>
        <dbReference type="ARBA" id="ARBA00022448"/>
    </source>
</evidence>
<name>A0A8H7ZV04_9FUNG</name>
<proteinExistence type="inferred from homology"/>
<dbReference type="InterPro" id="IPR018108">
    <property type="entry name" value="MCP_transmembrane"/>
</dbReference>
<keyword evidence="3" id="KW-0813">Transport</keyword>
<protein>
    <submittedName>
        <fullName evidence="10">Uncharacterized protein</fullName>
    </submittedName>
</protein>
<evidence type="ECO:0000256" key="8">
    <source>
        <dbReference type="ARBA" id="ARBA00023128"/>
    </source>
</evidence>
<keyword evidence="7" id="KW-1133">Transmembrane helix</keyword>
<dbReference type="PANTHER" id="PTHR45671:SF12">
    <property type="entry name" value="MITOCHONDRIAL PHOSPHATE CARRIER PROTEIN"/>
    <property type="match status" value="1"/>
</dbReference>
<keyword evidence="4" id="KW-0812">Transmembrane</keyword>
<comment type="similarity">
    <text evidence="2">Belongs to the mitochondrial carrier (TC 2.A.29) family.</text>
</comment>
<dbReference type="Proteomes" id="UP000673691">
    <property type="component" value="Unassembled WGS sequence"/>
</dbReference>
<dbReference type="Pfam" id="PF00153">
    <property type="entry name" value="Mito_carr"/>
    <property type="match status" value="1"/>
</dbReference>
<keyword evidence="9" id="KW-0472">Membrane</keyword>
<sequence>MLPANSAALAATLPLTARKFVAPSPLEGTAAAPKSGIDLYARFAFAGAVCCGVTHGALTPVDVVKTRIQLEPTVYNKGMLGELLFRDTFSAD</sequence>
<dbReference type="InterPro" id="IPR023395">
    <property type="entry name" value="MCP_dom_sf"/>
</dbReference>
<accession>A0A8H7ZV04</accession>
<dbReference type="PANTHER" id="PTHR45671">
    <property type="entry name" value="SOLUTE CARRIER FAMILY 25 (MITOCHONDRIAL CARRIER PHOSPHATE CARRIER), MEMBER 3, LIKE-RELATED-RELATED"/>
    <property type="match status" value="1"/>
</dbReference>
<dbReference type="AlphaFoldDB" id="A0A8H7ZV04"/>
<gene>
    <name evidence="10" type="ORF">BJ554DRAFT_8173</name>
</gene>
<keyword evidence="11" id="KW-1185">Reference proteome</keyword>
<dbReference type="InterPro" id="IPR044677">
    <property type="entry name" value="SLC25A3/Pic2/Mir1-like"/>
</dbReference>
<dbReference type="GO" id="GO:0005743">
    <property type="term" value="C:mitochondrial inner membrane"/>
    <property type="evidence" value="ECO:0007669"/>
    <property type="project" value="UniProtKB-SubCell"/>
</dbReference>
<evidence type="ECO:0000313" key="10">
    <source>
        <dbReference type="EMBL" id="KAG5459855.1"/>
    </source>
</evidence>
<evidence type="ECO:0000256" key="7">
    <source>
        <dbReference type="ARBA" id="ARBA00022989"/>
    </source>
</evidence>
<evidence type="ECO:0000256" key="9">
    <source>
        <dbReference type="ARBA" id="ARBA00023136"/>
    </source>
</evidence>
<dbReference type="Gene3D" id="1.50.40.10">
    <property type="entry name" value="Mitochondrial carrier domain"/>
    <property type="match status" value="1"/>
</dbReference>
<evidence type="ECO:0000256" key="2">
    <source>
        <dbReference type="ARBA" id="ARBA00006375"/>
    </source>
</evidence>
<keyword evidence="6" id="KW-0999">Mitochondrion inner membrane</keyword>
<organism evidence="10 11">
    <name type="scientific">Olpidium bornovanus</name>
    <dbReference type="NCBI Taxonomy" id="278681"/>
    <lineage>
        <taxon>Eukaryota</taxon>
        <taxon>Fungi</taxon>
        <taxon>Fungi incertae sedis</taxon>
        <taxon>Olpidiomycota</taxon>
        <taxon>Olpidiomycotina</taxon>
        <taxon>Olpidiomycetes</taxon>
        <taxon>Olpidiales</taxon>
        <taxon>Olpidiaceae</taxon>
        <taxon>Olpidium</taxon>
    </lineage>
</organism>
<dbReference type="SUPFAM" id="SSF103506">
    <property type="entry name" value="Mitochondrial carrier"/>
    <property type="match status" value="1"/>
</dbReference>
<dbReference type="OrthoDB" id="427452at2759"/>
<keyword evidence="5" id="KW-0677">Repeat</keyword>
<keyword evidence="8" id="KW-0496">Mitochondrion</keyword>